<dbReference type="OrthoDB" id="9813713at2"/>
<dbReference type="Pfam" id="PF04134">
    <property type="entry name" value="DCC1-like"/>
    <property type="match status" value="1"/>
</dbReference>
<sequence>MAGTLYFDGNCGMCTRAVYFIQNLDRTGALRTAPLQGDGVAERLGVAPARILDAARWLDADGTVYESAEAMNAAVSAALGRRWPLQIYRLPGIRALQDAVYRYVAGHRYRFPGTTPHCESHPVAC</sequence>
<proteinExistence type="predicted"/>
<evidence type="ECO:0000313" key="1">
    <source>
        <dbReference type="EMBL" id="SEH77815.1"/>
    </source>
</evidence>
<evidence type="ECO:0000313" key="2">
    <source>
        <dbReference type="Proteomes" id="UP000182915"/>
    </source>
</evidence>
<keyword evidence="2" id="KW-1185">Reference proteome</keyword>
<dbReference type="EMBL" id="LT629971">
    <property type="protein sequence ID" value="SEH77815.1"/>
    <property type="molecule type" value="Genomic_DNA"/>
</dbReference>
<protein>
    <submittedName>
        <fullName evidence="1">Predicted thiol-disulfide oxidoreductase YuxK, DCC family</fullName>
    </submittedName>
</protein>
<dbReference type="InterPro" id="IPR007263">
    <property type="entry name" value="DCC1-like"/>
</dbReference>
<dbReference type="Proteomes" id="UP000182915">
    <property type="component" value="Chromosome I"/>
</dbReference>
<dbReference type="AlphaFoldDB" id="A0A1H6KPV0"/>
<gene>
    <name evidence="1" type="ORF">SAMN04489835_4021</name>
</gene>
<name>A0A1H6KPV0_MYCRU</name>
<dbReference type="STRING" id="370526.SAMN04489835_4021"/>
<reference evidence="2" key="1">
    <citation type="submission" date="2016-10" db="EMBL/GenBank/DDBJ databases">
        <authorList>
            <person name="Varghese N."/>
            <person name="Submissions S."/>
        </authorList>
    </citation>
    <scope>NUCLEOTIDE SEQUENCE [LARGE SCALE GENOMIC DNA]</scope>
    <source>
        <strain evidence="2">DSM 45405</strain>
    </source>
</reference>
<organism evidence="1 2">
    <name type="scientific">Mycolicibacterium rutilum</name>
    <name type="common">Mycobacterium rutilum</name>
    <dbReference type="NCBI Taxonomy" id="370526"/>
    <lineage>
        <taxon>Bacteria</taxon>
        <taxon>Bacillati</taxon>
        <taxon>Actinomycetota</taxon>
        <taxon>Actinomycetes</taxon>
        <taxon>Mycobacteriales</taxon>
        <taxon>Mycobacteriaceae</taxon>
        <taxon>Mycolicibacterium</taxon>
    </lineage>
</organism>
<accession>A0A1H6KPV0</accession>
<dbReference type="RefSeq" id="WP_083408651.1">
    <property type="nucleotide sequence ID" value="NZ_LT629971.1"/>
</dbReference>
<dbReference type="GO" id="GO:0015035">
    <property type="term" value="F:protein-disulfide reductase activity"/>
    <property type="evidence" value="ECO:0007669"/>
    <property type="project" value="InterPro"/>
</dbReference>